<organism evidence="12 13">
    <name type="scientific">Camelus dromedarius</name>
    <name type="common">Dromedary</name>
    <name type="synonym">Arabian camel</name>
    <dbReference type="NCBI Taxonomy" id="9838"/>
    <lineage>
        <taxon>Eukaryota</taxon>
        <taxon>Metazoa</taxon>
        <taxon>Chordata</taxon>
        <taxon>Craniata</taxon>
        <taxon>Vertebrata</taxon>
        <taxon>Euteleostomi</taxon>
        <taxon>Mammalia</taxon>
        <taxon>Eutheria</taxon>
        <taxon>Laurasiatheria</taxon>
        <taxon>Artiodactyla</taxon>
        <taxon>Tylopoda</taxon>
        <taxon>Camelidae</taxon>
        <taxon>Camelus</taxon>
    </lineage>
</organism>
<dbReference type="PANTHER" id="PTHR12317">
    <property type="entry name" value="DIACYLGLYCEROL O-ACYLTRANSFERASE"/>
    <property type="match status" value="1"/>
</dbReference>
<dbReference type="Proteomes" id="UP000299084">
    <property type="component" value="Unassembled WGS sequence"/>
</dbReference>
<keyword evidence="5" id="KW-0812">Transmembrane</keyword>
<dbReference type="GO" id="GO:0005789">
    <property type="term" value="C:endoplasmic reticulum membrane"/>
    <property type="evidence" value="ECO:0007669"/>
    <property type="project" value="UniProtKB-SubCell"/>
</dbReference>
<dbReference type="AlphaFoldDB" id="A0A5N4CWL4"/>
<comment type="subcellular location">
    <subcellularLocation>
        <location evidence="1 11">Endoplasmic reticulum membrane</location>
        <topology evidence="1 11">Multi-pass membrane protein</topology>
    </subcellularLocation>
</comment>
<dbReference type="GO" id="GO:0019432">
    <property type="term" value="P:triglyceride biosynthetic process"/>
    <property type="evidence" value="ECO:0007669"/>
    <property type="project" value="TreeGrafter"/>
</dbReference>
<keyword evidence="10 12" id="KW-0012">Acyltransferase</keyword>
<keyword evidence="9" id="KW-0472">Membrane</keyword>
<dbReference type="PANTHER" id="PTHR12317:SF36">
    <property type="entry name" value="2-ACYLGLYCEROL O-ACYLTRANSFERASE 3"/>
    <property type="match status" value="1"/>
</dbReference>
<evidence type="ECO:0000256" key="8">
    <source>
        <dbReference type="ARBA" id="ARBA00023098"/>
    </source>
</evidence>
<evidence type="ECO:0000256" key="4">
    <source>
        <dbReference type="ARBA" id="ARBA00022679"/>
    </source>
</evidence>
<evidence type="ECO:0000313" key="12">
    <source>
        <dbReference type="EMBL" id="KAB1263224.1"/>
    </source>
</evidence>
<evidence type="ECO:0000256" key="3">
    <source>
        <dbReference type="ARBA" id="ARBA00022516"/>
    </source>
</evidence>
<evidence type="ECO:0000256" key="9">
    <source>
        <dbReference type="ARBA" id="ARBA00023136"/>
    </source>
</evidence>
<keyword evidence="7" id="KW-1133">Transmembrane helix</keyword>
<evidence type="ECO:0000256" key="7">
    <source>
        <dbReference type="ARBA" id="ARBA00022989"/>
    </source>
</evidence>
<protein>
    <recommendedName>
        <fullName evidence="11">Acyltransferase</fullName>
        <ecNumber evidence="11">2.3.1.-</ecNumber>
    </recommendedName>
</protein>
<evidence type="ECO:0000256" key="10">
    <source>
        <dbReference type="ARBA" id="ARBA00023315"/>
    </source>
</evidence>
<gene>
    <name evidence="12" type="ORF">Cadr_000023698</name>
</gene>
<keyword evidence="6 11" id="KW-0256">Endoplasmic reticulum</keyword>
<dbReference type="CDD" id="cd07987">
    <property type="entry name" value="LPLAT_MGAT-like"/>
    <property type="match status" value="1"/>
</dbReference>
<name>A0A5N4CWL4_CAMDR</name>
<evidence type="ECO:0000256" key="2">
    <source>
        <dbReference type="ARBA" id="ARBA00005420"/>
    </source>
</evidence>
<dbReference type="EMBL" id="JWIN03000018">
    <property type="protein sequence ID" value="KAB1263224.1"/>
    <property type="molecule type" value="Genomic_DNA"/>
</dbReference>
<evidence type="ECO:0000256" key="1">
    <source>
        <dbReference type="ARBA" id="ARBA00004477"/>
    </source>
</evidence>
<comment type="caution">
    <text evidence="12">The sequence shown here is derived from an EMBL/GenBank/DDBJ whole genome shotgun (WGS) entry which is preliminary data.</text>
</comment>
<proteinExistence type="inferred from homology"/>
<reference evidence="12 13" key="1">
    <citation type="journal article" date="2019" name="Mol. Ecol. Resour.">
        <title>Improving Illumina assemblies with Hi-C and long reads: an example with the North African dromedary.</title>
        <authorList>
            <person name="Elbers J.P."/>
            <person name="Rogers M.F."/>
            <person name="Perelman P.L."/>
            <person name="Proskuryakova A.A."/>
            <person name="Serdyukova N.A."/>
            <person name="Johnson W.E."/>
            <person name="Horin P."/>
            <person name="Corander J."/>
            <person name="Murphy D."/>
            <person name="Burger P.A."/>
        </authorList>
    </citation>
    <scope>NUCLEOTIDE SEQUENCE [LARGE SCALE GENOMIC DNA]</scope>
    <source>
        <strain evidence="12">Drom800</strain>
        <tissue evidence="12">Blood</tissue>
    </source>
</reference>
<evidence type="ECO:0000256" key="11">
    <source>
        <dbReference type="RuleBase" id="RU367023"/>
    </source>
</evidence>
<dbReference type="Pfam" id="PF03982">
    <property type="entry name" value="DAGAT"/>
    <property type="match status" value="3"/>
</dbReference>
<accession>A0A5N4CWL4</accession>
<evidence type="ECO:0000313" key="13">
    <source>
        <dbReference type="Proteomes" id="UP000299084"/>
    </source>
</evidence>
<keyword evidence="3" id="KW-0444">Lipid biosynthesis</keyword>
<evidence type="ECO:0000256" key="6">
    <source>
        <dbReference type="ARBA" id="ARBA00022824"/>
    </source>
</evidence>
<dbReference type="EC" id="2.3.1.-" evidence="11"/>
<keyword evidence="4 11" id="KW-0808">Transferase</keyword>
<dbReference type="GO" id="GO:0004144">
    <property type="term" value="F:diacylglycerol O-acyltransferase activity"/>
    <property type="evidence" value="ECO:0007669"/>
    <property type="project" value="TreeGrafter"/>
</dbReference>
<evidence type="ECO:0000256" key="5">
    <source>
        <dbReference type="ARBA" id="ARBA00022692"/>
    </source>
</evidence>
<dbReference type="STRING" id="9838.ENSCDRP00005021184"/>
<sequence length="343" mass="37191">MSVLGSVVEAVRTGPAHLEAVPPAQWALTWRAFPVGLVSSDKASASYLLPRPEEGQMAILAAGRPLEALEANPGALSLRIRNQKGFVKSAWITVGAPISPGSSRVQVDALHAIYVELLTQLFEEHKEPFGLVKTAELPPDRNYGLVSHPHGILATGTACNFATEGNDFSQQFLGLPPSVAVLRVLFHFPVYREYVMSYGLCSVNHHSLDFILSQPQLGQAVVIVVGGAHESLYAISGEHCLTLRNRKGFVRLALRHKPITTVGECPSPGKKAAISVWAAEASALTCASPLPAVGRPIPVPQCLQPTEEEVDHYHKLYMEALEQQFEEHKESCSVPDSAHFTFI</sequence>
<dbReference type="InterPro" id="IPR007130">
    <property type="entry name" value="DAGAT"/>
</dbReference>
<comment type="similarity">
    <text evidence="2 11">Belongs to the diacylglycerol acyltransferase family.</text>
</comment>
<keyword evidence="13" id="KW-1185">Reference proteome</keyword>
<keyword evidence="8" id="KW-0443">Lipid metabolism</keyword>